<feature type="transmembrane region" description="Helical" evidence="1">
    <location>
        <begin position="43"/>
        <end position="63"/>
    </location>
</feature>
<name>A0ABT9ZWN4_9BACI</name>
<evidence type="ECO:0000256" key="1">
    <source>
        <dbReference type="SAM" id="Phobius"/>
    </source>
</evidence>
<proteinExistence type="predicted"/>
<evidence type="ECO:0000313" key="2">
    <source>
        <dbReference type="EMBL" id="MDQ0255279.1"/>
    </source>
</evidence>
<evidence type="ECO:0000313" key="3">
    <source>
        <dbReference type="Proteomes" id="UP001230005"/>
    </source>
</evidence>
<dbReference type="Proteomes" id="UP001230005">
    <property type="component" value="Unassembled WGS sequence"/>
</dbReference>
<dbReference type="EMBL" id="JAUSUG010000010">
    <property type="protein sequence ID" value="MDQ0255279.1"/>
    <property type="molecule type" value="Genomic_DNA"/>
</dbReference>
<sequence length="69" mass="7999">MEPYVLVHIILGSILTLAIIVTLYFLVRLLLAPKDKKTSYKPLFRKSLISTVALYTGYMIMIWSKNTFF</sequence>
<feature type="transmembrane region" description="Helical" evidence="1">
    <location>
        <begin position="6"/>
        <end position="31"/>
    </location>
</feature>
<protein>
    <submittedName>
        <fullName evidence="2">4-hydroxybenzoate polyprenyltransferase</fullName>
    </submittedName>
</protein>
<keyword evidence="1" id="KW-1133">Transmembrane helix</keyword>
<organism evidence="2 3">
    <name type="scientific">Evansella vedderi</name>
    <dbReference type="NCBI Taxonomy" id="38282"/>
    <lineage>
        <taxon>Bacteria</taxon>
        <taxon>Bacillati</taxon>
        <taxon>Bacillota</taxon>
        <taxon>Bacilli</taxon>
        <taxon>Bacillales</taxon>
        <taxon>Bacillaceae</taxon>
        <taxon>Evansella</taxon>
    </lineage>
</organism>
<gene>
    <name evidence="2" type="ORF">J2S74_002661</name>
</gene>
<keyword evidence="1" id="KW-0812">Transmembrane</keyword>
<comment type="caution">
    <text evidence="2">The sequence shown here is derived from an EMBL/GenBank/DDBJ whole genome shotgun (WGS) entry which is preliminary data.</text>
</comment>
<accession>A0ABT9ZWN4</accession>
<keyword evidence="3" id="KW-1185">Reference proteome</keyword>
<dbReference type="RefSeq" id="WP_307326221.1">
    <property type="nucleotide sequence ID" value="NZ_JAUSUG010000010.1"/>
</dbReference>
<reference evidence="2 3" key="1">
    <citation type="submission" date="2023-07" db="EMBL/GenBank/DDBJ databases">
        <title>Genomic Encyclopedia of Type Strains, Phase IV (KMG-IV): sequencing the most valuable type-strain genomes for metagenomic binning, comparative biology and taxonomic classification.</title>
        <authorList>
            <person name="Goeker M."/>
        </authorList>
    </citation>
    <scope>NUCLEOTIDE SEQUENCE [LARGE SCALE GENOMIC DNA]</scope>
    <source>
        <strain evidence="2 3">DSM 9768</strain>
    </source>
</reference>
<keyword evidence="1" id="KW-0472">Membrane</keyword>